<comment type="subcellular location">
    <subcellularLocation>
        <location evidence="1">Cell membrane</location>
        <topology evidence="1">Single-pass type I membrane protein</topology>
    </subcellularLocation>
</comment>
<sequence>MPTWNYTGAVQTWTVPKTGRYRVVAMGAGGGIGTQNSEGVYSLGGKGSEVTGDIYLKAGQELKIVVGAKGNNAKNSYFEWHPDGTRGVDKTSGGHGGIAGVFDASTGFPLLIARGGNGGYDSCFLTTRNLVHRKHGEDGSIESLLSQHPYYHRNYFTLAYFDKVLPRLQREHPEDKNIVYSVDPVYGAGAFSHDDSPPSGSLVSAFTVNFQGFISSRQGVNSGNATLSIEFVDEGKVIAPSTDLRVMTVTTTFAKPNDSSNSVGLINPILNRELRKDEKVGIKLRIVYKNTIGAQSTADTEQYYFIKPDGISTYITIVNPTGPTLNHQNADVKVQLLVFNPAGVTEIPMQSVLANPPEKPVFKEIPTKVKVGEMFKVEWAPVSAPTQIYYTVDFSKDGTNFTELAGAYQSNVYYGRMTEEFISTKAVYRVRAYVKAKASDEYAGIASDYSLSNPFTIEKNVPPDYPIEVSPAGTLESPSIITTQNPTITWKYTDPNKEDIQSAYRVLIKKALDDSVVHDTEKVNSSQSTFTLPSGIIEKNTFYYHQIHTLDSSGLENENIQRQYFLMNKPPSGLIIIGPEDTRRTSNRPSFEAVIGNDLEKDNQHFMIQLAEDADFTKNVQTFRSNKDIQGWEAKLLNEDYQAITDEGVTSSYEGGSVRYTMQTDLQEGLTYFWRMAPVDATTGAQGVWSTARSIKVGNVLQFQLKKPITTSLAAERMVFRAKVKLPTDGKLPASLKMEACNNALDEEPAWEDITEAYTQGKYHAFKNKTKSADSWALDVRVTINANDSLGEIECDGFGLSFD</sequence>
<reference evidence="17" key="1">
    <citation type="submission" date="2022-09" db="EMBL/GenBank/DDBJ databases">
        <title>Genome analysis and characterization of larvicidal activity of Brevibacillus strains.</title>
        <authorList>
            <person name="Patrusheva E.V."/>
            <person name="Izotova A.O."/>
            <person name="Toshchakov S.V."/>
            <person name="Sineoky S.P."/>
        </authorList>
    </citation>
    <scope>NUCLEOTIDE SEQUENCE</scope>
    <source>
        <strain evidence="17">VKPM_B-13244</strain>
    </source>
</reference>
<evidence type="ECO:0000256" key="14">
    <source>
        <dbReference type="ARBA" id="ARBA00023170"/>
    </source>
</evidence>
<accession>A0ABT4HYI9</accession>
<keyword evidence="15" id="KW-0325">Glycoprotein</keyword>
<evidence type="ECO:0000256" key="7">
    <source>
        <dbReference type="ARBA" id="ARBA00022741"/>
    </source>
</evidence>
<evidence type="ECO:0000256" key="1">
    <source>
        <dbReference type="ARBA" id="ARBA00004251"/>
    </source>
</evidence>
<gene>
    <name evidence="17" type="ORF">O0535_11860</name>
</gene>
<keyword evidence="12" id="KW-0829">Tyrosine-protein kinase</keyword>
<evidence type="ECO:0000256" key="2">
    <source>
        <dbReference type="ARBA" id="ARBA00011902"/>
    </source>
</evidence>
<evidence type="ECO:0000259" key="16">
    <source>
        <dbReference type="Pfam" id="PF12810"/>
    </source>
</evidence>
<evidence type="ECO:0000313" key="18">
    <source>
        <dbReference type="Proteomes" id="UP001067708"/>
    </source>
</evidence>
<keyword evidence="8" id="KW-0418">Kinase</keyword>
<keyword evidence="14" id="KW-0675">Receptor</keyword>
<evidence type="ECO:0000256" key="13">
    <source>
        <dbReference type="ARBA" id="ARBA00023157"/>
    </source>
</evidence>
<evidence type="ECO:0000256" key="8">
    <source>
        <dbReference type="ARBA" id="ARBA00022777"/>
    </source>
</evidence>
<dbReference type="Pfam" id="PF12810">
    <property type="entry name" value="ALK_LTK_GRD"/>
    <property type="match status" value="1"/>
</dbReference>
<evidence type="ECO:0000256" key="15">
    <source>
        <dbReference type="ARBA" id="ARBA00023180"/>
    </source>
</evidence>
<evidence type="ECO:0000256" key="4">
    <source>
        <dbReference type="ARBA" id="ARBA00022679"/>
    </source>
</evidence>
<keyword evidence="11" id="KW-0472">Membrane</keyword>
<keyword evidence="3" id="KW-1003">Cell membrane</keyword>
<evidence type="ECO:0000256" key="9">
    <source>
        <dbReference type="ARBA" id="ARBA00022840"/>
    </source>
</evidence>
<dbReference type="EMBL" id="JAPTNG010000008">
    <property type="protein sequence ID" value="MCZ0831449.1"/>
    <property type="molecule type" value="Genomic_DNA"/>
</dbReference>
<evidence type="ECO:0000256" key="12">
    <source>
        <dbReference type="ARBA" id="ARBA00023137"/>
    </source>
</evidence>
<dbReference type="Gene3D" id="2.60.40.10">
    <property type="entry name" value="Immunoglobulins"/>
    <property type="match status" value="2"/>
</dbReference>
<protein>
    <recommendedName>
        <fullName evidence="2">receptor protein-tyrosine kinase</fullName>
        <ecNumber evidence="2">2.7.10.1</ecNumber>
    </recommendedName>
</protein>
<name>A0ABT4HYI9_9BACL</name>
<proteinExistence type="predicted"/>
<keyword evidence="10" id="KW-1133">Transmembrane helix</keyword>
<keyword evidence="9" id="KW-0067">ATP-binding</keyword>
<organism evidence="17 18">
    <name type="scientific">Brevibacillus halotolerans</name>
    <dbReference type="NCBI Taxonomy" id="1507437"/>
    <lineage>
        <taxon>Bacteria</taxon>
        <taxon>Bacillati</taxon>
        <taxon>Bacillota</taxon>
        <taxon>Bacilli</taxon>
        <taxon>Bacillales</taxon>
        <taxon>Paenibacillaceae</taxon>
        <taxon>Brevibacillus</taxon>
    </lineage>
</organism>
<dbReference type="Proteomes" id="UP001067708">
    <property type="component" value="Unassembled WGS sequence"/>
</dbReference>
<dbReference type="Pfam" id="PF25788">
    <property type="entry name" value="Ig_Rha78A_N"/>
    <property type="match status" value="1"/>
</dbReference>
<evidence type="ECO:0000256" key="6">
    <source>
        <dbReference type="ARBA" id="ARBA00022729"/>
    </source>
</evidence>
<evidence type="ECO:0000313" key="17">
    <source>
        <dbReference type="EMBL" id="MCZ0831449.1"/>
    </source>
</evidence>
<dbReference type="InterPro" id="IPR013783">
    <property type="entry name" value="Ig-like_fold"/>
</dbReference>
<keyword evidence="18" id="KW-1185">Reference proteome</keyword>
<evidence type="ECO:0000256" key="5">
    <source>
        <dbReference type="ARBA" id="ARBA00022692"/>
    </source>
</evidence>
<keyword evidence="13" id="KW-1015">Disulfide bond</keyword>
<evidence type="ECO:0000256" key="10">
    <source>
        <dbReference type="ARBA" id="ARBA00022989"/>
    </source>
</evidence>
<dbReference type="InterPro" id="IPR055163">
    <property type="entry name" value="ALK/LTK-like_GRD"/>
</dbReference>
<dbReference type="RefSeq" id="WP_258417444.1">
    <property type="nucleotide sequence ID" value="NZ_JAPTNG010000008.1"/>
</dbReference>
<keyword evidence="7" id="KW-0547">Nucleotide-binding</keyword>
<feature type="domain" description="ALK/LTK-like glycine-rich" evidence="16">
    <location>
        <begin position="17"/>
        <end position="119"/>
    </location>
</feature>
<keyword evidence="6" id="KW-0732">Signal</keyword>
<keyword evidence="4" id="KW-0808">Transferase</keyword>
<evidence type="ECO:0000256" key="11">
    <source>
        <dbReference type="ARBA" id="ARBA00023136"/>
    </source>
</evidence>
<keyword evidence="5" id="KW-0812">Transmembrane</keyword>
<dbReference type="EC" id="2.7.10.1" evidence="2"/>
<evidence type="ECO:0000256" key="3">
    <source>
        <dbReference type="ARBA" id="ARBA00022475"/>
    </source>
</evidence>
<comment type="caution">
    <text evidence="17">The sequence shown here is derived from an EMBL/GenBank/DDBJ whole genome shotgun (WGS) entry which is preliminary data.</text>
</comment>